<evidence type="ECO:0000256" key="2">
    <source>
        <dbReference type="ARBA" id="ARBA00023043"/>
    </source>
</evidence>
<dbReference type="Gene3D" id="1.25.40.20">
    <property type="entry name" value="Ankyrin repeat-containing domain"/>
    <property type="match status" value="1"/>
</dbReference>
<feature type="repeat" description="ANK" evidence="3">
    <location>
        <begin position="117"/>
        <end position="146"/>
    </location>
</feature>
<dbReference type="PROSITE" id="PS50088">
    <property type="entry name" value="ANK_REPEAT"/>
    <property type="match status" value="2"/>
</dbReference>
<dbReference type="PRINTS" id="PR01415">
    <property type="entry name" value="ANKYRIN"/>
</dbReference>
<dbReference type="HOGENOM" id="CLU_000134_18_9_1"/>
<feature type="non-terminal residue" evidence="4">
    <location>
        <position position="168"/>
    </location>
</feature>
<sequence length="168" mass="18082">MALVKAGAVVDGRVYEHAIEYHSWAAIRLLLDAGANPNLLVLGRTLLCYAIDCAKDDDDHDMIRALLQGGADVNGLKHDENRPLHLASKRGHVSTVRLLLESGADPHLRDGNGCWPPLHLAAQSHQPPRIIQLLLKAGADLRIRGPGGRTALHLALEAPGCTDKLLSV</sequence>
<evidence type="ECO:0000256" key="1">
    <source>
        <dbReference type="ARBA" id="ARBA00022737"/>
    </source>
</evidence>
<dbReference type="PROSITE" id="PS50297">
    <property type="entry name" value="ANK_REP_REGION"/>
    <property type="match status" value="2"/>
</dbReference>
<protein>
    <submittedName>
        <fullName evidence="4">Uncharacterized protein</fullName>
    </submittedName>
</protein>
<dbReference type="Pfam" id="PF12796">
    <property type="entry name" value="Ank_2"/>
    <property type="match status" value="1"/>
</dbReference>
<proteinExistence type="predicted"/>
<dbReference type="EMBL" id="KL198021">
    <property type="protein sequence ID" value="KDQ18467.1"/>
    <property type="molecule type" value="Genomic_DNA"/>
</dbReference>
<dbReference type="Pfam" id="PF00023">
    <property type="entry name" value="Ank"/>
    <property type="match status" value="1"/>
</dbReference>
<gene>
    <name evidence="4" type="ORF">BOTBODRAFT_104341</name>
</gene>
<accession>A0A067N2V4</accession>
<organism evidence="4 5">
    <name type="scientific">Botryobasidium botryosum (strain FD-172 SS1)</name>
    <dbReference type="NCBI Taxonomy" id="930990"/>
    <lineage>
        <taxon>Eukaryota</taxon>
        <taxon>Fungi</taxon>
        <taxon>Dikarya</taxon>
        <taxon>Basidiomycota</taxon>
        <taxon>Agaricomycotina</taxon>
        <taxon>Agaricomycetes</taxon>
        <taxon>Cantharellales</taxon>
        <taxon>Botryobasidiaceae</taxon>
        <taxon>Botryobasidium</taxon>
    </lineage>
</organism>
<name>A0A067N2V4_BOTB1</name>
<dbReference type="SUPFAM" id="SSF48403">
    <property type="entry name" value="Ankyrin repeat"/>
    <property type="match status" value="1"/>
</dbReference>
<keyword evidence="1" id="KW-0677">Repeat</keyword>
<reference evidence="5" key="1">
    <citation type="journal article" date="2014" name="Proc. Natl. Acad. Sci. U.S.A.">
        <title>Extensive sampling of basidiomycete genomes demonstrates inadequacy of the white-rot/brown-rot paradigm for wood decay fungi.</title>
        <authorList>
            <person name="Riley R."/>
            <person name="Salamov A.A."/>
            <person name="Brown D.W."/>
            <person name="Nagy L.G."/>
            <person name="Floudas D."/>
            <person name="Held B.W."/>
            <person name="Levasseur A."/>
            <person name="Lombard V."/>
            <person name="Morin E."/>
            <person name="Otillar R."/>
            <person name="Lindquist E.A."/>
            <person name="Sun H."/>
            <person name="LaButti K.M."/>
            <person name="Schmutz J."/>
            <person name="Jabbour D."/>
            <person name="Luo H."/>
            <person name="Baker S.E."/>
            <person name="Pisabarro A.G."/>
            <person name="Walton J.D."/>
            <person name="Blanchette R.A."/>
            <person name="Henrissat B."/>
            <person name="Martin F."/>
            <person name="Cullen D."/>
            <person name="Hibbett D.S."/>
            <person name="Grigoriev I.V."/>
        </authorList>
    </citation>
    <scope>NUCLEOTIDE SEQUENCE [LARGE SCALE GENOMIC DNA]</scope>
    <source>
        <strain evidence="5">FD-172 SS1</strain>
    </source>
</reference>
<feature type="repeat" description="ANK" evidence="3">
    <location>
        <begin position="79"/>
        <end position="111"/>
    </location>
</feature>
<dbReference type="PANTHER" id="PTHR24201">
    <property type="entry name" value="ANK_REP_REGION DOMAIN-CONTAINING PROTEIN"/>
    <property type="match status" value="1"/>
</dbReference>
<dbReference type="SMART" id="SM00248">
    <property type="entry name" value="ANK"/>
    <property type="match status" value="3"/>
</dbReference>
<dbReference type="AlphaFoldDB" id="A0A067N2V4"/>
<evidence type="ECO:0000313" key="4">
    <source>
        <dbReference type="EMBL" id="KDQ18467.1"/>
    </source>
</evidence>
<evidence type="ECO:0000256" key="3">
    <source>
        <dbReference type="PROSITE-ProRule" id="PRU00023"/>
    </source>
</evidence>
<dbReference type="STRING" id="930990.A0A067N2V4"/>
<dbReference type="InterPro" id="IPR036770">
    <property type="entry name" value="Ankyrin_rpt-contain_sf"/>
</dbReference>
<keyword evidence="5" id="KW-1185">Reference proteome</keyword>
<dbReference type="InParanoid" id="A0A067N2V4"/>
<dbReference type="OrthoDB" id="194358at2759"/>
<keyword evidence="2 3" id="KW-0040">ANK repeat</keyword>
<dbReference type="Proteomes" id="UP000027195">
    <property type="component" value="Unassembled WGS sequence"/>
</dbReference>
<evidence type="ECO:0000313" key="5">
    <source>
        <dbReference type="Proteomes" id="UP000027195"/>
    </source>
</evidence>
<dbReference type="InterPro" id="IPR050776">
    <property type="entry name" value="Ank_Repeat/CDKN_Inhibitor"/>
</dbReference>
<dbReference type="InterPro" id="IPR002110">
    <property type="entry name" value="Ankyrin_rpt"/>
</dbReference>